<name>A0A1I7X2U9_HETBA</name>
<dbReference type="AlphaFoldDB" id="A0A1I7X2U9"/>
<proteinExistence type="predicted"/>
<evidence type="ECO:0000313" key="3">
    <source>
        <dbReference type="WBParaSite" id="Hba_11713"/>
    </source>
</evidence>
<dbReference type="WBParaSite" id="Hba_11713">
    <property type="protein sequence ID" value="Hba_11713"/>
    <property type="gene ID" value="Hba_11713"/>
</dbReference>
<accession>A0A1I7X2U9</accession>
<keyword evidence="2" id="KW-1185">Reference proteome</keyword>
<organism evidence="2 3">
    <name type="scientific">Heterorhabditis bacteriophora</name>
    <name type="common">Entomopathogenic nematode worm</name>
    <dbReference type="NCBI Taxonomy" id="37862"/>
    <lineage>
        <taxon>Eukaryota</taxon>
        <taxon>Metazoa</taxon>
        <taxon>Ecdysozoa</taxon>
        <taxon>Nematoda</taxon>
        <taxon>Chromadorea</taxon>
        <taxon>Rhabditida</taxon>
        <taxon>Rhabditina</taxon>
        <taxon>Rhabditomorpha</taxon>
        <taxon>Strongyloidea</taxon>
        <taxon>Heterorhabditidae</taxon>
        <taxon>Heterorhabditis</taxon>
    </lineage>
</organism>
<reference evidence="3" key="1">
    <citation type="submission" date="2016-11" db="UniProtKB">
        <authorList>
            <consortium name="WormBaseParasite"/>
        </authorList>
    </citation>
    <scope>IDENTIFICATION</scope>
</reference>
<protein>
    <submittedName>
        <fullName evidence="3">Nuclear pore complex protein</fullName>
    </submittedName>
</protein>
<feature type="transmembrane region" description="Helical" evidence="1">
    <location>
        <begin position="132"/>
        <end position="148"/>
    </location>
</feature>
<evidence type="ECO:0000313" key="2">
    <source>
        <dbReference type="Proteomes" id="UP000095283"/>
    </source>
</evidence>
<dbReference type="Proteomes" id="UP000095283">
    <property type="component" value="Unplaced"/>
</dbReference>
<evidence type="ECO:0000256" key="1">
    <source>
        <dbReference type="SAM" id="Phobius"/>
    </source>
</evidence>
<keyword evidence="1" id="KW-1133">Transmembrane helix</keyword>
<keyword evidence="1" id="KW-0812">Transmembrane</keyword>
<keyword evidence="1" id="KW-0472">Membrane</keyword>
<sequence>MSSVTTRHCSECAVACYHALGESDFEPTLVGDEMDDDVSEAASVLKVNGKQLLHVALHSLLTGPEVVQLYAPIPKISLEIVGKDILERFRDGLDLQTSDIRKLYRYVLITLVIIYSCTNNRTKKLLSNHMDFYLLFDILYVFIGRYVTDFCFVREFLEKEVIPYLLIPCLHWAFERYDVDEVSQQYNAILKQEEVITNGTVSYYLKI</sequence>